<feature type="transmembrane region" description="Helical" evidence="1">
    <location>
        <begin position="228"/>
        <end position="245"/>
    </location>
</feature>
<keyword evidence="3" id="KW-1185">Reference proteome</keyword>
<dbReference type="Proteomes" id="UP000623467">
    <property type="component" value="Unassembled WGS sequence"/>
</dbReference>
<accession>A0A8H6X8K6</accession>
<proteinExistence type="predicted"/>
<feature type="transmembrane region" description="Helical" evidence="1">
    <location>
        <begin position="93"/>
        <end position="114"/>
    </location>
</feature>
<evidence type="ECO:0000256" key="1">
    <source>
        <dbReference type="SAM" id="Phobius"/>
    </source>
</evidence>
<keyword evidence="1" id="KW-0812">Transmembrane</keyword>
<dbReference type="EMBL" id="JACAZH010000038">
    <property type="protein sequence ID" value="KAF7335959.1"/>
    <property type="molecule type" value="Genomic_DNA"/>
</dbReference>
<feature type="transmembrane region" description="Helical" evidence="1">
    <location>
        <begin position="64"/>
        <end position="87"/>
    </location>
</feature>
<name>A0A8H6X8K6_9AGAR</name>
<keyword evidence="1" id="KW-1133">Transmembrane helix</keyword>
<feature type="transmembrane region" description="Helical" evidence="1">
    <location>
        <begin position="169"/>
        <end position="192"/>
    </location>
</feature>
<organism evidence="2 3">
    <name type="scientific">Mycena sanguinolenta</name>
    <dbReference type="NCBI Taxonomy" id="230812"/>
    <lineage>
        <taxon>Eukaryota</taxon>
        <taxon>Fungi</taxon>
        <taxon>Dikarya</taxon>
        <taxon>Basidiomycota</taxon>
        <taxon>Agaricomycotina</taxon>
        <taxon>Agaricomycetes</taxon>
        <taxon>Agaricomycetidae</taxon>
        <taxon>Agaricales</taxon>
        <taxon>Marasmiineae</taxon>
        <taxon>Mycenaceae</taxon>
        <taxon>Mycena</taxon>
    </lineage>
</organism>
<feature type="transmembrane region" description="Helical" evidence="1">
    <location>
        <begin position="251"/>
        <end position="272"/>
    </location>
</feature>
<evidence type="ECO:0000313" key="2">
    <source>
        <dbReference type="EMBL" id="KAF7335959.1"/>
    </source>
</evidence>
<sequence length="356" mass="38697">MANATGLPNPYTPLAFLPPALADQVEVSRYLYAATLGAYVWDIGLHLGNDYALLFKHRVRLPTIVYFLSRAFTLALILTTFAFQVASVEDCNALGIAVGICFVLSQTSTALLFFLRVTAIWHPSKIAYVVFSVLWLGVLGAGITVPLGVSGAHIGPTMQCITTTVRSNIEVSMIIPMINDTAIFLAINYRILAYTMAEDSPMAHLRALLGGTGRSALSRALLQSGQHFYLIAVITHIVLFVLLKLPHLPPIYHAMLTVPGFALINAMGCQVFRRIKFGLISSDGMSITPVTGLSVDFHATTNPTSLSRQFRNTNPITTESGTTTTFPLEVRMHTAVDEFENGTEASQEMSKPADFA</sequence>
<keyword evidence="1" id="KW-0472">Membrane</keyword>
<dbReference type="AlphaFoldDB" id="A0A8H6X8K6"/>
<feature type="transmembrane region" description="Helical" evidence="1">
    <location>
        <begin position="126"/>
        <end position="149"/>
    </location>
</feature>
<dbReference type="OrthoDB" id="3038990at2759"/>
<comment type="caution">
    <text evidence="2">The sequence shown here is derived from an EMBL/GenBank/DDBJ whole genome shotgun (WGS) entry which is preliminary data.</text>
</comment>
<evidence type="ECO:0000313" key="3">
    <source>
        <dbReference type="Proteomes" id="UP000623467"/>
    </source>
</evidence>
<reference evidence="2" key="1">
    <citation type="submission" date="2020-05" db="EMBL/GenBank/DDBJ databases">
        <title>Mycena genomes resolve the evolution of fungal bioluminescence.</title>
        <authorList>
            <person name="Tsai I.J."/>
        </authorList>
    </citation>
    <scope>NUCLEOTIDE SEQUENCE</scope>
    <source>
        <strain evidence="2">160909Yilan</strain>
    </source>
</reference>
<protein>
    <submittedName>
        <fullName evidence="2">Uncharacterized protein</fullName>
    </submittedName>
</protein>
<gene>
    <name evidence="2" type="ORF">MSAN_02309300</name>
</gene>